<dbReference type="Proteomes" id="UP000272706">
    <property type="component" value="Unassembled WGS sequence"/>
</dbReference>
<evidence type="ECO:0000256" key="7">
    <source>
        <dbReference type="ARBA" id="ARBA00022989"/>
    </source>
</evidence>
<sequence length="238" mass="26458">MSVWDWSVFFHNLVNPTILSGLWTTIWLTLLTLALAIMLGALVALVGRIDHLLTRGFYQGYVAFFRATPPLVQLVFLYSALPQMGIRLSVVEAAIIGLMLSESPYVAEIVRSSLSAVPVAQWEASKAIGMRPVTIMRWIIFPQALRIAVPPLGNEFVRQLKNTSLVSVISMTELFRATDNLTQANFRVLEALSVATIYYLGATTIWTLLQNAFERRNSRWFADAGKVETQPLAKTAAA</sequence>
<keyword evidence="12" id="KW-1185">Reference proteome</keyword>
<dbReference type="EMBL" id="QZWZ01000025">
    <property type="protein sequence ID" value="RJT32691.1"/>
    <property type="molecule type" value="Genomic_DNA"/>
</dbReference>
<comment type="caution">
    <text evidence="11">The sequence shown here is derived from an EMBL/GenBank/DDBJ whole genome shotgun (WGS) entry which is preliminary data.</text>
</comment>
<dbReference type="GO" id="GO:0043190">
    <property type="term" value="C:ATP-binding cassette (ABC) transporter complex"/>
    <property type="evidence" value="ECO:0007669"/>
    <property type="project" value="InterPro"/>
</dbReference>
<dbReference type="InterPro" id="IPR043429">
    <property type="entry name" value="ArtM/GltK/GlnP/TcyL/YhdX-like"/>
</dbReference>
<comment type="similarity">
    <text evidence="2">Belongs to the binding-protein-dependent transport system permease family. HisMQ subfamily.</text>
</comment>
<dbReference type="Pfam" id="PF00528">
    <property type="entry name" value="BPD_transp_1"/>
    <property type="match status" value="1"/>
</dbReference>
<feature type="transmembrane region" description="Helical" evidence="9">
    <location>
        <begin position="20"/>
        <end position="46"/>
    </location>
</feature>
<evidence type="ECO:0000259" key="10">
    <source>
        <dbReference type="PROSITE" id="PS50928"/>
    </source>
</evidence>
<evidence type="ECO:0000256" key="4">
    <source>
        <dbReference type="ARBA" id="ARBA00022475"/>
    </source>
</evidence>
<dbReference type="NCBIfam" id="TIGR01726">
    <property type="entry name" value="HEQRo_perm_3TM"/>
    <property type="match status" value="1"/>
</dbReference>
<proteinExistence type="inferred from homology"/>
<evidence type="ECO:0000256" key="9">
    <source>
        <dbReference type="RuleBase" id="RU363032"/>
    </source>
</evidence>
<organism evidence="11 12">
    <name type="scientific">Mesorhizobium waimense</name>
    <dbReference type="NCBI Taxonomy" id="1300307"/>
    <lineage>
        <taxon>Bacteria</taxon>
        <taxon>Pseudomonadati</taxon>
        <taxon>Pseudomonadota</taxon>
        <taxon>Alphaproteobacteria</taxon>
        <taxon>Hyphomicrobiales</taxon>
        <taxon>Phyllobacteriaceae</taxon>
        <taxon>Mesorhizobium</taxon>
    </lineage>
</organism>
<dbReference type="PROSITE" id="PS50928">
    <property type="entry name" value="ABC_TM1"/>
    <property type="match status" value="1"/>
</dbReference>
<dbReference type="PANTHER" id="PTHR30614">
    <property type="entry name" value="MEMBRANE COMPONENT OF AMINO ACID ABC TRANSPORTER"/>
    <property type="match status" value="1"/>
</dbReference>
<dbReference type="InterPro" id="IPR000515">
    <property type="entry name" value="MetI-like"/>
</dbReference>
<reference evidence="11 12" key="1">
    <citation type="submission" date="2018-09" db="EMBL/GenBank/DDBJ databases">
        <title>Mesorhizobium carmichaelinearum sp. nov. isolated from Carmichaelinea spp. root nodules in New Zealand.</title>
        <authorList>
            <person name="De Meyer S.E."/>
        </authorList>
    </citation>
    <scope>NUCLEOTIDE SEQUENCE [LARGE SCALE GENOMIC DNA]</scope>
    <source>
        <strain evidence="11 12">ICMP19557</strain>
    </source>
</reference>
<dbReference type="PANTHER" id="PTHR30614:SF0">
    <property type="entry name" value="L-CYSTINE TRANSPORT SYSTEM PERMEASE PROTEIN TCYL"/>
    <property type="match status" value="1"/>
</dbReference>
<dbReference type="InterPro" id="IPR035906">
    <property type="entry name" value="MetI-like_sf"/>
</dbReference>
<protein>
    <submittedName>
        <fullName evidence="11">Amino acid ABC transporter permease</fullName>
    </submittedName>
</protein>
<evidence type="ECO:0000256" key="3">
    <source>
        <dbReference type="ARBA" id="ARBA00022448"/>
    </source>
</evidence>
<dbReference type="GO" id="GO:0022857">
    <property type="term" value="F:transmembrane transporter activity"/>
    <property type="evidence" value="ECO:0007669"/>
    <property type="project" value="InterPro"/>
</dbReference>
<dbReference type="OrthoDB" id="9814550at2"/>
<dbReference type="SUPFAM" id="SSF161098">
    <property type="entry name" value="MetI-like"/>
    <property type="match status" value="1"/>
</dbReference>
<evidence type="ECO:0000256" key="1">
    <source>
        <dbReference type="ARBA" id="ARBA00004429"/>
    </source>
</evidence>
<dbReference type="CDD" id="cd06261">
    <property type="entry name" value="TM_PBP2"/>
    <property type="match status" value="1"/>
</dbReference>
<dbReference type="InterPro" id="IPR010065">
    <property type="entry name" value="AA_ABC_transptr_permease_3TM"/>
</dbReference>
<feature type="domain" description="ABC transmembrane type-1" evidence="10">
    <location>
        <begin position="22"/>
        <end position="210"/>
    </location>
</feature>
<dbReference type="AlphaFoldDB" id="A0A3A5KIY8"/>
<dbReference type="GO" id="GO:0006865">
    <property type="term" value="P:amino acid transport"/>
    <property type="evidence" value="ECO:0007669"/>
    <property type="project" value="UniProtKB-KW"/>
</dbReference>
<dbReference type="Gene3D" id="1.10.3720.10">
    <property type="entry name" value="MetI-like"/>
    <property type="match status" value="1"/>
</dbReference>
<evidence type="ECO:0000256" key="8">
    <source>
        <dbReference type="ARBA" id="ARBA00023136"/>
    </source>
</evidence>
<name>A0A3A5KIY8_9HYPH</name>
<keyword evidence="5 9" id="KW-0812">Transmembrane</keyword>
<evidence type="ECO:0000313" key="11">
    <source>
        <dbReference type="EMBL" id="RJT32691.1"/>
    </source>
</evidence>
<evidence type="ECO:0000313" key="12">
    <source>
        <dbReference type="Proteomes" id="UP000272706"/>
    </source>
</evidence>
<evidence type="ECO:0000256" key="5">
    <source>
        <dbReference type="ARBA" id="ARBA00022692"/>
    </source>
</evidence>
<feature type="transmembrane region" description="Helical" evidence="9">
    <location>
        <begin position="191"/>
        <end position="209"/>
    </location>
</feature>
<keyword evidence="6" id="KW-0029">Amino-acid transport</keyword>
<accession>A0A3A5KIY8</accession>
<keyword evidence="4" id="KW-1003">Cell membrane</keyword>
<keyword evidence="3 9" id="KW-0813">Transport</keyword>
<keyword evidence="8 9" id="KW-0472">Membrane</keyword>
<evidence type="ECO:0000256" key="2">
    <source>
        <dbReference type="ARBA" id="ARBA00010072"/>
    </source>
</evidence>
<dbReference type="RefSeq" id="WP_120017176.1">
    <property type="nucleotide sequence ID" value="NZ_QZWZ01000025.1"/>
</dbReference>
<comment type="subcellular location">
    <subcellularLocation>
        <location evidence="1">Cell inner membrane</location>
        <topology evidence="1">Multi-pass membrane protein</topology>
    </subcellularLocation>
    <subcellularLocation>
        <location evidence="9">Cell membrane</location>
        <topology evidence="9">Multi-pass membrane protein</topology>
    </subcellularLocation>
</comment>
<gene>
    <name evidence="11" type="ORF">D3227_26220</name>
</gene>
<evidence type="ECO:0000256" key="6">
    <source>
        <dbReference type="ARBA" id="ARBA00022970"/>
    </source>
</evidence>
<keyword evidence="7 9" id="KW-1133">Transmembrane helix</keyword>